<dbReference type="SUPFAM" id="SSF48208">
    <property type="entry name" value="Six-hairpin glycosidases"/>
    <property type="match status" value="1"/>
</dbReference>
<evidence type="ECO:0000313" key="4">
    <source>
        <dbReference type="EMBL" id="RIA43794.1"/>
    </source>
</evidence>
<feature type="chain" id="PRO_5017331894" description="DUF1680 family protein" evidence="1">
    <location>
        <begin position="26"/>
        <end position="607"/>
    </location>
</feature>
<accession>A0A397PCD1</accession>
<dbReference type="InterPro" id="IPR006311">
    <property type="entry name" value="TAT_signal"/>
</dbReference>
<organism evidence="4 5">
    <name type="scientific">Hephaestia caeni</name>
    <dbReference type="NCBI Taxonomy" id="645617"/>
    <lineage>
        <taxon>Bacteria</taxon>
        <taxon>Pseudomonadati</taxon>
        <taxon>Pseudomonadota</taxon>
        <taxon>Alphaproteobacteria</taxon>
        <taxon>Sphingomonadales</taxon>
        <taxon>Sphingomonadaceae</taxon>
        <taxon>Hephaestia</taxon>
    </lineage>
</organism>
<dbReference type="Proteomes" id="UP000266568">
    <property type="component" value="Unassembled WGS sequence"/>
</dbReference>
<dbReference type="InterPro" id="IPR008928">
    <property type="entry name" value="6-hairpin_glycosidase_sf"/>
</dbReference>
<dbReference type="PANTHER" id="PTHR31151">
    <property type="entry name" value="PROLINE-TRNA LIGASE (DUF1680)"/>
    <property type="match status" value="1"/>
</dbReference>
<keyword evidence="5" id="KW-1185">Reference proteome</keyword>
<dbReference type="Pfam" id="PF20736">
    <property type="entry name" value="Glyco_hydro127M"/>
    <property type="match status" value="1"/>
</dbReference>
<evidence type="ECO:0008006" key="6">
    <source>
        <dbReference type="Google" id="ProtNLM"/>
    </source>
</evidence>
<dbReference type="EMBL" id="QXDC01000003">
    <property type="protein sequence ID" value="RIA43794.1"/>
    <property type="molecule type" value="Genomic_DNA"/>
</dbReference>
<proteinExistence type="predicted"/>
<keyword evidence="1" id="KW-0732">Signal</keyword>
<dbReference type="AlphaFoldDB" id="A0A397PCD1"/>
<feature type="signal peptide" evidence="1">
    <location>
        <begin position="1"/>
        <end position="25"/>
    </location>
</feature>
<dbReference type="Pfam" id="PF07944">
    <property type="entry name" value="Beta-AFase-like_GH127_cat"/>
    <property type="match status" value="1"/>
</dbReference>
<evidence type="ECO:0000259" key="3">
    <source>
        <dbReference type="Pfam" id="PF20736"/>
    </source>
</evidence>
<feature type="domain" description="Non-reducing end beta-L-arabinofuranosidase-like GH127 catalytic" evidence="2">
    <location>
        <begin position="51"/>
        <end position="417"/>
    </location>
</feature>
<evidence type="ECO:0000256" key="1">
    <source>
        <dbReference type="SAM" id="SignalP"/>
    </source>
</evidence>
<dbReference type="PANTHER" id="PTHR31151:SF0">
    <property type="entry name" value="PROLINE-TRNA LIGASE (DUF1680)"/>
    <property type="match status" value="1"/>
</dbReference>
<feature type="domain" description="Non-reducing end beta-L-arabinofuranosidase-like GH127 middle" evidence="3">
    <location>
        <begin position="430"/>
        <end position="527"/>
    </location>
</feature>
<protein>
    <recommendedName>
        <fullName evidence="6">DUF1680 family protein</fullName>
    </recommendedName>
</protein>
<reference evidence="4 5" key="1">
    <citation type="submission" date="2018-08" db="EMBL/GenBank/DDBJ databases">
        <title>Genomic Encyclopedia of Type Strains, Phase IV (KMG-IV): sequencing the most valuable type-strain genomes for metagenomic binning, comparative biology and taxonomic classification.</title>
        <authorList>
            <person name="Goeker M."/>
        </authorList>
    </citation>
    <scope>NUCLEOTIDE SEQUENCE [LARGE SCALE GENOMIC DNA]</scope>
    <source>
        <strain evidence="4 5">DSM 25527</strain>
    </source>
</reference>
<dbReference type="PROSITE" id="PS51318">
    <property type="entry name" value="TAT"/>
    <property type="match status" value="1"/>
</dbReference>
<comment type="caution">
    <text evidence="4">The sequence shown here is derived from an EMBL/GenBank/DDBJ whole genome shotgun (WGS) entry which is preliminary data.</text>
</comment>
<dbReference type="InterPro" id="IPR012878">
    <property type="entry name" value="Beta-AFase-like_GH127_cat"/>
</dbReference>
<dbReference type="InterPro" id="IPR049046">
    <property type="entry name" value="Beta-AFase-like_GH127_middle"/>
</dbReference>
<name>A0A397PCD1_9SPHN</name>
<dbReference type="OrthoDB" id="9757939at2"/>
<gene>
    <name evidence="4" type="ORF">DFR49_2023</name>
</gene>
<dbReference type="RefSeq" id="WP_119035601.1">
    <property type="nucleotide sequence ID" value="NZ_QXDC01000003.1"/>
</dbReference>
<evidence type="ECO:0000259" key="2">
    <source>
        <dbReference type="Pfam" id="PF07944"/>
    </source>
</evidence>
<evidence type="ECO:0000313" key="5">
    <source>
        <dbReference type="Proteomes" id="UP000266568"/>
    </source>
</evidence>
<dbReference type="GO" id="GO:0005975">
    <property type="term" value="P:carbohydrate metabolic process"/>
    <property type="evidence" value="ECO:0007669"/>
    <property type="project" value="InterPro"/>
</dbReference>
<sequence>MISRRTMLMGASALATTPTWSGALAATAKPGSDPYLHPGGVRTLGEFDYDQVALLDGPALTQREMTMAVVQTVPEDNLLKTFRQQATLPAPGLDMGGWYDGAHGGGGGGIFGQWVSGLARYAKATGSKAARDKVGRLLDGYALTVAGDGGMLAGPAGEGAYFFDKMACGCIDAAEHAGYRGAWPLLSRVTDLVHPRLPEKALTREEQIARKMRRTNDESYTIPENQFLAWQRSGEARYKAIGEQFLMDDSFFDPLAADQNVLPGLHAYSHVNALCSGVQAYLTLGDEKYLTAVTNAFRMIQEQSWASGGWGPGEFFIKPGSGELAETLFRNFKSSFETVCGSYAHFKLTRYLLRITKDSRYGDSMERVFYNTVLGAMPMLADGSAFYYSDYKLHTGKKIYYGAKWPCCAGTLPQVVNDYAISAYMHDADGVYVNLYLPSRVSWTQGGAKVAIEQRTDYPVGAQSTLALSVSRPTRFALQLRVPGWATGGATISVNGERFPGAADAGSFATIDRVWREGDRVVIELPMTVRLQPIDAEHPNLCALLRGPLVLHAIGPQGAIPRRAFDTLKQVSSGPPQWTLEATAGTLRLRPFMYLHDEDYVTYFSVT</sequence>